<reference evidence="3 4" key="1">
    <citation type="submission" date="2014-01" db="EMBL/GenBank/DDBJ databases">
        <authorList>
            <consortium name="DOE Joint Genome Institute"/>
            <person name="Anderson I."/>
            <person name="Huntemann M."/>
            <person name="Han J."/>
            <person name="Chen A."/>
            <person name="Kyrpides N."/>
            <person name="Mavromatis K."/>
            <person name="Markowitz V."/>
            <person name="Palaniappan K."/>
            <person name="Ivanova N."/>
            <person name="Schaumberg A."/>
            <person name="Pati A."/>
            <person name="Liolios K."/>
            <person name="Nordberg H.P."/>
            <person name="Cantor M.N."/>
            <person name="Hua S.X."/>
            <person name="Woyke T."/>
        </authorList>
    </citation>
    <scope>NUCLEOTIDE SEQUENCE [LARGE SCALE GENOMIC DNA]</scope>
    <source>
        <strain evidence="3 4">XH-48</strain>
    </source>
</reference>
<feature type="compositionally biased region" description="Basic and acidic residues" evidence="1">
    <location>
        <begin position="30"/>
        <end position="40"/>
    </location>
</feature>
<feature type="transmembrane region" description="Helical" evidence="2">
    <location>
        <begin position="55"/>
        <end position="75"/>
    </location>
</feature>
<dbReference type="GeneID" id="25146433"/>
<evidence type="ECO:0000313" key="4">
    <source>
        <dbReference type="Proteomes" id="UP000019024"/>
    </source>
</evidence>
<dbReference type="eggNOG" id="arCOG06413">
    <property type="taxonomic scope" value="Archaea"/>
</dbReference>
<name>W0JR11_9EURY</name>
<dbReference type="OrthoDB" id="177917at2157"/>
<dbReference type="Proteomes" id="UP000019024">
    <property type="component" value="Chromosome"/>
</dbReference>
<keyword evidence="2" id="KW-1133">Transmembrane helix</keyword>
<keyword evidence="2" id="KW-0472">Membrane</keyword>
<organism evidence="3 4">
    <name type="scientific">Halostagnicola larsenii XH-48</name>
    <dbReference type="NCBI Taxonomy" id="797299"/>
    <lineage>
        <taxon>Archaea</taxon>
        <taxon>Methanobacteriati</taxon>
        <taxon>Methanobacteriota</taxon>
        <taxon>Stenosarchaea group</taxon>
        <taxon>Halobacteria</taxon>
        <taxon>Halobacteriales</taxon>
        <taxon>Natrialbaceae</taxon>
        <taxon>Halostagnicola</taxon>
    </lineage>
</organism>
<feature type="compositionally biased region" description="Acidic residues" evidence="1">
    <location>
        <begin position="20"/>
        <end position="29"/>
    </location>
</feature>
<accession>W0JR11</accession>
<feature type="transmembrane region" description="Helical" evidence="2">
    <location>
        <begin position="130"/>
        <end position="151"/>
    </location>
</feature>
<protein>
    <submittedName>
        <fullName evidence="3">Uncharacterized protein</fullName>
    </submittedName>
</protein>
<evidence type="ECO:0000313" key="3">
    <source>
        <dbReference type="EMBL" id="AHG01171.1"/>
    </source>
</evidence>
<dbReference type="STRING" id="797299.HALLA_18735"/>
<dbReference type="HOGENOM" id="CLU_1131642_0_0_2"/>
<feature type="transmembrane region" description="Helical" evidence="2">
    <location>
        <begin position="216"/>
        <end position="238"/>
    </location>
</feature>
<feature type="transmembrane region" description="Helical" evidence="2">
    <location>
        <begin position="163"/>
        <end position="186"/>
    </location>
</feature>
<gene>
    <name evidence="3" type="ORF">HALLA_18735</name>
</gene>
<feature type="compositionally biased region" description="Basic and acidic residues" evidence="1">
    <location>
        <begin position="1"/>
        <end position="11"/>
    </location>
</feature>
<keyword evidence="4" id="KW-1185">Reference proteome</keyword>
<dbReference type="KEGG" id="hlr:HALLA_18735"/>
<proteinExistence type="predicted"/>
<feature type="region of interest" description="Disordered" evidence="1">
    <location>
        <begin position="1"/>
        <end position="48"/>
    </location>
</feature>
<sequence length="265" mass="27373">MDRQLEYDKGPAYDTGPAVDEQEDGTDSDDASRSDDDPGRGESGLVESAGRSSRVGLGFGVGSFVAVYAVLYHLIGTMFATGLFTAGEQEPSRWVITGISMLVSHGATMLNGEEPVQTGYSIYTSLSSHLTALVPVVVLSIAGYLLVRTLWEASLEETVRNSAIAGMVCTASYVVLSVVLATISIWDLEGESGGTASGAAGTGEAEAITVAVDSSLVLTTAGTVLTFTLLGGAVAVFISHYVKPAEPGCNRAAESAQSESDEVSS</sequence>
<evidence type="ECO:0000256" key="1">
    <source>
        <dbReference type="SAM" id="MobiDB-lite"/>
    </source>
</evidence>
<dbReference type="RefSeq" id="WP_049953779.1">
    <property type="nucleotide sequence ID" value="NZ_CP007055.1"/>
</dbReference>
<dbReference type="EMBL" id="CP007055">
    <property type="protein sequence ID" value="AHG01171.1"/>
    <property type="molecule type" value="Genomic_DNA"/>
</dbReference>
<evidence type="ECO:0000256" key="2">
    <source>
        <dbReference type="SAM" id="Phobius"/>
    </source>
</evidence>
<keyword evidence="2" id="KW-0812">Transmembrane</keyword>
<dbReference type="AlphaFoldDB" id="W0JR11"/>